<dbReference type="InterPro" id="IPR024688">
    <property type="entry name" value="Mac_dom"/>
</dbReference>
<reference evidence="7 8" key="1">
    <citation type="journal article" date="2015" name="Genome Announc.">
        <title>Expanding the biotechnology potential of lactobacilli through comparative genomics of 213 strains and associated genera.</title>
        <authorList>
            <person name="Sun Z."/>
            <person name="Harris H.M."/>
            <person name="McCann A."/>
            <person name="Guo C."/>
            <person name="Argimon S."/>
            <person name="Zhang W."/>
            <person name="Yang X."/>
            <person name="Jeffery I.B."/>
            <person name="Cooney J.C."/>
            <person name="Kagawa T.F."/>
            <person name="Liu W."/>
            <person name="Song Y."/>
            <person name="Salvetti E."/>
            <person name="Wrobel A."/>
            <person name="Rasinkangas P."/>
            <person name="Parkhill J."/>
            <person name="Rea M.C."/>
            <person name="O'Sullivan O."/>
            <person name="Ritari J."/>
            <person name="Douillard F.P."/>
            <person name="Paul Ross R."/>
            <person name="Yang R."/>
            <person name="Briner A.E."/>
            <person name="Felis G.E."/>
            <person name="de Vos W.M."/>
            <person name="Barrangou R."/>
            <person name="Klaenhammer T.R."/>
            <person name="Caufield P.W."/>
            <person name="Cui Y."/>
            <person name="Zhang H."/>
            <person name="O'Toole P.W."/>
        </authorList>
    </citation>
    <scope>NUCLEOTIDE SEQUENCE [LARGE SCALE GENOMIC DNA]</scope>
    <source>
        <strain evidence="7 8">DSM 14340</strain>
    </source>
</reference>
<dbReference type="AlphaFoldDB" id="A0A0R1RXJ9"/>
<dbReference type="eggNOG" id="COG0110">
    <property type="taxonomic scope" value="Bacteria"/>
</dbReference>
<dbReference type="PATRIC" id="fig|1423747.3.peg.178"/>
<proteinExistence type="inferred from homology"/>
<evidence type="ECO:0000256" key="5">
    <source>
        <dbReference type="RuleBase" id="RU367021"/>
    </source>
</evidence>
<dbReference type="RefSeq" id="WP_025083723.1">
    <property type="nucleotide sequence ID" value="NZ_AZEX01000009.1"/>
</dbReference>
<evidence type="ECO:0000256" key="2">
    <source>
        <dbReference type="ARBA" id="ARBA00022679"/>
    </source>
</evidence>
<dbReference type="EC" id="2.3.1.-" evidence="5"/>
<dbReference type="Proteomes" id="UP000051264">
    <property type="component" value="Unassembled WGS sequence"/>
</dbReference>
<dbReference type="Pfam" id="PF12464">
    <property type="entry name" value="Mac"/>
    <property type="match status" value="1"/>
</dbReference>
<evidence type="ECO:0000259" key="6">
    <source>
        <dbReference type="SMART" id="SM01266"/>
    </source>
</evidence>
<organism evidence="7 8">
    <name type="scientific">Latilactobacillus fuchuensis DSM 14340 = JCM 11249</name>
    <dbReference type="NCBI Taxonomy" id="1423747"/>
    <lineage>
        <taxon>Bacteria</taxon>
        <taxon>Bacillati</taxon>
        <taxon>Bacillota</taxon>
        <taxon>Bacilli</taxon>
        <taxon>Lactobacillales</taxon>
        <taxon>Lactobacillaceae</taxon>
        <taxon>Latilactobacillus</taxon>
    </lineage>
</organism>
<keyword evidence="2 5" id="KW-0808">Transferase</keyword>
<evidence type="ECO:0000256" key="3">
    <source>
        <dbReference type="ARBA" id="ARBA00022737"/>
    </source>
</evidence>
<dbReference type="PANTHER" id="PTHR43017">
    <property type="entry name" value="GALACTOSIDE O-ACETYLTRANSFERASE"/>
    <property type="match status" value="1"/>
</dbReference>
<dbReference type="SMART" id="SM01266">
    <property type="entry name" value="Mac"/>
    <property type="match status" value="1"/>
</dbReference>
<dbReference type="InterPro" id="IPR001451">
    <property type="entry name" value="Hexapep"/>
</dbReference>
<keyword evidence="3" id="KW-0677">Repeat</keyword>
<protein>
    <recommendedName>
        <fullName evidence="5">Acetyltransferase</fullName>
        <ecNumber evidence="5">2.3.1.-</ecNumber>
    </recommendedName>
</protein>
<feature type="domain" description="Maltose/galactoside acetyltransferase" evidence="6">
    <location>
        <begin position="4"/>
        <end position="58"/>
    </location>
</feature>
<dbReference type="Pfam" id="PF00132">
    <property type="entry name" value="Hexapep"/>
    <property type="match status" value="1"/>
</dbReference>
<dbReference type="STRING" id="1423747.FC69_GL000172"/>
<dbReference type="InterPro" id="IPR039369">
    <property type="entry name" value="LacA-like"/>
</dbReference>
<dbReference type="FunFam" id="2.160.10.10:FF:000008">
    <property type="entry name" value="Maltose O-acetyltransferase"/>
    <property type="match status" value="1"/>
</dbReference>
<dbReference type="InterPro" id="IPR011004">
    <property type="entry name" value="Trimer_LpxA-like_sf"/>
</dbReference>
<sequence>MTEKERMINGQLYRANDDQLRADMKHARVLTRLFNQTTEEQQAYRRELTQELFAKSGADLYIEPPFRTDYGCQTTIGEHVYMNYDCIIIDVAPVTIGNHVFFGPRVSLYTAGHPITAQERRDDLEYGHEITIGDDVWIGGNTVVNPGVTIGSNVVIGSGSIVTKDIPDNVIAVGNPCRVLRPITSDDHAYWAQEKAAYFAATAEPTDESSE</sequence>
<keyword evidence="4 5" id="KW-0012">Acyltransferase</keyword>
<dbReference type="SUPFAM" id="SSF51161">
    <property type="entry name" value="Trimeric LpxA-like enzymes"/>
    <property type="match status" value="1"/>
</dbReference>
<dbReference type="OrthoDB" id="9812571at2"/>
<name>A0A0R1RXJ9_9LACO</name>
<comment type="similarity">
    <text evidence="1 5">Belongs to the transferase hexapeptide repeat family.</text>
</comment>
<gene>
    <name evidence="7" type="ORF">FC69_GL000172</name>
</gene>
<dbReference type="CDD" id="cd03357">
    <property type="entry name" value="LbH_MAT_GAT"/>
    <property type="match status" value="1"/>
</dbReference>
<dbReference type="Gene3D" id="2.160.10.10">
    <property type="entry name" value="Hexapeptide repeat proteins"/>
    <property type="match status" value="1"/>
</dbReference>
<dbReference type="GO" id="GO:0008870">
    <property type="term" value="F:galactoside O-acetyltransferase activity"/>
    <property type="evidence" value="ECO:0007669"/>
    <property type="project" value="TreeGrafter"/>
</dbReference>
<dbReference type="EMBL" id="AZEX01000009">
    <property type="protein sequence ID" value="KRL61743.1"/>
    <property type="molecule type" value="Genomic_DNA"/>
</dbReference>
<dbReference type="InterPro" id="IPR018357">
    <property type="entry name" value="Hexapep_transf_CS"/>
</dbReference>
<evidence type="ECO:0000313" key="8">
    <source>
        <dbReference type="Proteomes" id="UP000051264"/>
    </source>
</evidence>
<dbReference type="PROSITE" id="PS00101">
    <property type="entry name" value="HEXAPEP_TRANSFERASES"/>
    <property type="match status" value="1"/>
</dbReference>
<comment type="caution">
    <text evidence="7">The sequence shown here is derived from an EMBL/GenBank/DDBJ whole genome shotgun (WGS) entry which is preliminary data.</text>
</comment>
<evidence type="ECO:0000256" key="1">
    <source>
        <dbReference type="ARBA" id="ARBA00007274"/>
    </source>
</evidence>
<evidence type="ECO:0000313" key="7">
    <source>
        <dbReference type="EMBL" id="KRL61743.1"/>
    </source>
</evidence>
<accession>A0A0R1RXJ9</accession>
<dbReference type="PANTHER" id="PTHR43017:SF1">
    <property type="entry name" value="ACETYLTRANSFERASE YJL218W-RELATED"/>
    <property type="match status" value="1"/>
</dbReference>
<evidence type="ECO:0000256" key="4">
    <source>
        <dbReference type="ARBA" id="ARBA00023315"/>
    </source>
</evidence>